<keyword evidence="3" id="KW-1185">Reference proteome</keyword>
<reference evidence="2" key="1">
    <citation type="journal article" date="2021" name="IMA Fungus">
        <title>Genomic characterization of three marine fungi, including Emericellopsis atlantica sp. nov. with signatures of a generalist lifestyle and marine biomass degradation.</title>
        <authorList>
            <person name="Hagestad O.C."/>
            <person name="Hou L."/>
            <person name="Andersen J.H."/>
            <person name="Hansen E.H."/>
            <person name="Altermark B."/>
            <person name="Li C."/>
            <person name="Kuhnert E."/>
            <person name="Cox R.J."/>
            <person name="Crous P.W."/>
            <person name="Spatafora J.W."/>
            <person name="Lail K."/>
            <person name="Amirebrahimi M."/>
            <person name="Lipzen A."/>
            <person name="Pangilinan J."/>
            <person name="Andreopoulos W."/>
            <person name="Hayes R.D."/>
            <person name="Ng V."/>
            <person name="Grigoriev I.V."/>
            <person name="Jackson S.A."/>
            <person name="Sutton T.D.S."/>
            <person name="Dobson A.D.W."/>
            <person name="Rama T."/>
        </authorList>
    </citation>
    <scope>NUCLEOTIDE SEQUENCE</scope>
    <source>
        <strain evidence="2">TRa3180A</strain>
    </source>
</reference>
<feature type="transmembrane region" description="Helical" evidence="1">
    <location>
        <begin position="323"/>
        <end position="348"/>
    </location>
</feature>
<dbReference type="PANTHER" id="PTHR35395:SF1">
    <property type="entry name" value="DUF6536 DOMAIN-CONTAINING PROTEIN"/>
    <property type="match status" value="1"/>
</dbReference>
<comment type="caution">
    <text evidence="2">The sequence shown here is derived from an EMBL/GenBank/DDBJ whole genome shotgun (WGS) entry which is preliminary data.</text>
</comment>
<organism evidence="2 3">
    <name type="scientific">Calycina marina</name>
    <dbReference type="NCBI Taxonomy" id="1763456"/>
    <lineage>
        <taxon>Eukaryota</taxon>
        <taxon>Fungi</taxon>
        <taxon>Dikarya</taxon>
        <taxon>Ascomycota</taxon>
        <taxon>Pezizomycotina</taxon>
        <taxon>Leotiomycetes</taxon>
        <taxon>Helotiales</taxon>
        <taxon>Pezizellaceae</taxon>
        <taxon>Calycina</taxon>
    </lineage>
</organism>
<dbReference type="OrthoDB" id="5429634at2759"/>
<proteinExistence type="predicted"/>
<dbReference type="AlphaFoldDB" id="A0A9P8CCZ8"/>
<feature type="transmembrane region" description="Helical" evidence="1">
    <location>
        <begin position="121"/>
        <end position="141"/>
    </location>
</feature>
<keyword evidence="1" id="KW-0812">Transmembrane</keyword>
<gene>
    <name evidence="2" type="ORF">BJ878DRAFT_166928</name>
</gene>
<feature type="transmembrane region" description="Helical" evidence="1">
    <location>
        <begin position="387"/>
        <end position="408"/>
    </location>
</feature>
<dbReference type="Proteomes" id="UP000887226">
    <property type="component" value="Unassembled WGS sequence"/>
</dbReference>
<keyword evidence="1" id="KW-0472">Membrane</keyword>
<feature type="transmembrane region" description="Helical" evidence="1">
    <location>
        <begin position="207"/>
        <end position="230"/>
    </location>
</feature>
<evidence type="ECO:0000256" key="1">
    <source>
        <dbReference type="SAM" id="Phobius"/>
    </source>
</evidence>
<accession>A0A9P8CCZ8</accession>
<dbReference type="EMBL" id="MU254066">
    <property type="protein sequence ID" value="KAG9242503.1"/>
    <property type="molecule type" value="Genomic_DNA"/>
</dbReference>
<protein>
    <submittedName>
        <fullName evidence="2">Uncharacterized protein</fullName>
    </submittedName>
</protein>
<name>A0A9P8CCZ8_9HELO</name>
<dbReference type="PANTHER" id="PTHR35395">
    <property type="entry name" value="DUF6536 DOMAIN-CONTAINING PROTEIN"/>
    <property type="match status" value="1"/>
</dbReference>
<evidence type="ECO:0000313" key="3">
    <source>
        <dbReference type="Proteomes" id="UP000887226"/>
    </source>
</evidence>
<keyword evidence="1" id="KW-1133">Transmembrane helix</keyword>
<sequence>MQTSAPSWEKLSNKECVKTYSNMFLSSRRNVILVSSAKNDTNSVLLYGSTDIVSGILGGGGAGDANWWICSSGGQDGGNMMCNPNGHVTSSGAFSLWEYPIEYCLSEKVEDTCSLNFSQDIMYVMLAFNALKVAMMILVLFQYDAEIILASVGDAIASFMTYEDQSTRMMCLANRREMKRFWRSRGMARTFSQQRRRWGVAVSKKRWAFFLFFTLFSLCIVAFFGLWGFVHLKNRGIGLDPSSLWQIGFGQANQNTLVLYDNMRDRDAITMAIIANIPQILLAIGYLLYLGIMTTMFLASDFSNFAFKPQNLMVSTARGKQRGTWMFGAPMGWGITFVIFGTLFHWLVSQSIFVVKFQVYFKDGTAATPTEDSLDYSHLTNAGYSPIAIIFSIIAAGLMLLSSFIFMFRRFPGGAPPVVSTCTAAISAACHPSNRYPGIVFGKFRWGANGGFENGVGHCSLVPAQAWDLRQAGPSTEGWSYAGFPESQSL</sequence>
<evidence type="ECO:0000313" key="2">
    <source>
        <dbReference type="EMBL" id="KAG9242503.1"/>
    </source>
</evidence>